<organism evidence="1 2">
    <name type="scientific">Gordonia terrae</name>
    <dbReference type="NCBI Taxonomy" id="2055"/>
    <lineage>
        <taxon>Bacteria</taxon>
        <taxon>Bacillati</taxon>
        <taxon>Actinomycetota</taxon>
        <taxon>Actinomycetes</taxon>
        <taxon>Mycobacteriales</taxon>
        <taxon>Gordoniaceae</taxon>
        <taxon>Gordonia</taxon>
    </lineage>
</organism>
<proteinExistence type="predicted"/>
<dbReference type="EMBL" id="PKJC01000023">
    <property type="protein sequence ID" value="PKZ63608.1"/>
    <property type="molecule type" value="Genomic_DNA"/>
</dbReference>
<evidence type="ECO:0000313" key="2">
    <source>
        <dbReference type="Proteomes" id="UP000234662"/>
    </source>
</evidence>
<sequence>MMPAPAAPALRAVDAAPSACVCWRVGTVPHAGHCCFDGPAEAYQDDAVLPPCGHWHPALTLAVASSRRCITDHPVRHTVSAGIEKGKVA</sequence>
<dbReference type="AlphaFoldDB" id="A0A2I1R3C5"/>
<accession>A0A2I1R3C5</accession>
<reference evidence="1 2" key="1">
    <citation type="submission" date="2017-12" db="EMBL/GenBank/DDBJ databases">
        <title>Phylogenetic diversity of female urinary microbiome.</title>
        <authorList>
            <person name="Thomas-White K."/>
            <person name="Wolfe A.J."/>
        </authorList>
    </citation>
    <scope>NUCLEOTIDE SEQUENCE [LARGE SCALE GENOMIC DNA]</scope>
    <source>
        <strain evidence="1 2">UMB0777</strain>
    </source>
</reference>
<name>A0A2I1R3C5_9ACTN</name>
<comment type="caution">
    <text evidence="1">The sequence shown here is derived from an EMBL/GenBank/DDBJ whole genome shotgun (WGS) entry which is preliminary data.</text>
</comment>
<dbReference type="Proteomes" id="UP000234662">
    <property type="component" value="Unassembled WGS sequence"/>
</dbReference>
<protein>
    <submittedName>
        <fullName evidence="1">Uncharacterized protein</fullName>
    </submittedName>
</protein>
<evidence type="ECO:0000313" key="1">
    <source>
        <dbReference type="EMBL" id="PKZ63608.1"/>
    </source>
</evidence>
<gene>
    <name evidence="1" type="ORF">CYJ73_21350</name>
</gene>